<organism evidence="1 2">
    <name type="scientific">Niastella vici</name>
    <dbReference type="NCBI Taxonomy" id="1703345"/>
    <lineage>
        <taxon>Bacteria</taxon>
        <taxon>Pseudomonadati</taxon>
        <taxon>Bacteroidota</taxon>
        <taxon>Chitinophagia</taxon>
        <taxon>Chitinophagales</taxon>
        <taxon>Chitinophagaceae</taxon>
        <taxon>Niastella</taxon>
    </lineage>
</organism>
<dbReference type="InterPro" id="IPR036116">
    <property type="entry name" value="FN3_sf"/>
</dbReference>
<sequence>MEDVILTSYKYLRDSDTVLTGYRVVAKMEGNPDFADAPPALAATKKLLPAVLSAVNNAKGRDVEVVQLKNNLKDELVGLLTELAEYVTVKCKGDRLKLLSSGFPVSGASSTQVEQVIQELEVTLGASGVATTSVKRLRGARAYMHQYTTEPPIDGTVWHIEAGKHPQFKFVGLKSMEKYWFRVVAVAADGENITSPVVWRVIQ</sequence>
<protein>
    <recommendedName>
        <fullName evidence="3">Fibronectin type-III domain-containing protein</fullName>
    </recommendedName>
</protein>
<dbReference type="Proteomes" id="UP000192796">
    <property type="component" value="Unassembled WGS sequence"/>
</dbReference>
<evidence type="ECO:0008006" key="3">
    <source>
        <dbReference type="Google" id="ProtNLM"/>
    </source>
</evidence>
<dbReference type="AlphaFoldDB" id="A0A1V9FLD6"/>
<gene>
    <name evidence="1" type="ORF">A3860_38800</name>
</gene>
<name>A0A1V9FLD6_9BACT</name>
<evidence type="ECO:0000313" key="2">
    <source>
        <dbReference type="Proteomes" id="UP000192796"/>
    </source>
</evidence>
<keyword evidence="2" id="KW-1185">Reference proteome</keyword>
<dbReference type="RefSeq" id="WP_081154974.1">
    <property type="nucleotide sequence ID" value="NZ_LVYD01000087.1"/>
</dbReference>
<evidence type="ECO:0000313" key="1">
    <source>
        <dbReference type="EMBL" id="OQP59121.1"/>
    </source>
</evidence>
<reference evidence="1 2" key="1">
    <citation type="submission" date="2016-03" db="EMBL/GenBank/DDBJ databases">
        <title>Niastella vici sp. nov., isolated from farmland soil.</title>
        <authorList>
            <person name="Chen L."/>
            <person name="Wang D."/>
            <person name="Yang S."/>
            <person name="Wang G."/>
        </authorList>
    </citation>
    <scope>NUCLEOTIDE SEQUENCE [LARGE SCALE GENOMIC DNA]</scope>
    <source>
        <strain evidence="1 2">DJ57</strain>
    </source>
</reference>
<proteinExistence type="predicted"/>
<dbReference type="OrthoDB" id="666371at2"/>
<dbReference type="SUPFAM" id="SSF49265">
    <property type="entry name" value="Fibronectin type III"/>
    <property type="match status" value="1"/>
</dbReference>
<accession>A0A1V9FLD6</accession>
<dbReference type="EMBL" id="LVYD01000087">
    <property type="protein sequence ID" value="OQP59121.1"/>
    <property type="molecule type" value="Genomic_DNA"/>
</dbReference>
<comment type="caution">
    <text evidence="1">The sequence shown here is derived from an EMBL/GenBank/DDBJ whole genome shotgun (WGS) entry which is preliminary data.</text>
</comment>